<reference evidence="1 2" key="1">
    <citation type="submission" date="2019-03" db="EMBL/GenBank/DDBJ databases">
        <title>Luteimonas zhaokaii sp.nov., isolated from the rectal contents of Plateau pika in Yushu, Qinghai Province, China.</title>
        <authorList>
            <person name="Zhang G."/>
        </authorList>
    </citation>
    <scope>NUCLEOTIDE SEQUENCE [LARGE SCALE GENOMIC DNA]</scope>
    <source>
        <strain evidence="1 2">THG-MD21</strain>
    </source>
</reference>
<keyword evidence="2" id="KW-1185">Reference proteome</keyword>
<protein>
    <submittedName>
        <fullName evidence="1">Uncharacterized protein</fullName>
    </submittedName>
</protein>
<comment type="caution">
    <text evidence="1">The sequence shown here is derived from an EMBL/GenBank/DDBJ whole genome shotgun (WGS) entry which is preliminary data.</text>
</comment>
<accession>A0A4R5UD71</accession>
<name>A0A4R5UD71_9GAMM</name>
<dbReference type="OrthoDB" id="6059007at2"/>
<organism evidence="1 2">
    <name type="scientific">Luteimonas terrae</name>
    <dbReference type="NCBI Taxonomy" id="1530191"/>
    <lineage>
        <taxon>Bacteria</taxon>
        <taxon>Pseudomonadati</taxon>
        <taxon>Pseudomonadota</taxon>
        <taxon>Gammaproteobacteria</taxon>
        <taxon>Lysobacterales</taxon>
        <taxon>Lysobacteraceae</taxon>
        <taxon>Luteimonas</taxon>
    </lineage>
</organism>
<sequence>MDHRRKAFLSPARWGRSTWQASALVLLGLLVASNAAWLHASRSGADSADSAGFARAPGHLPSPERVIYEYPRPVAAAAAEPVLVTYRSTPLEAGERCAGNQVIRRLPNGWEGTGRPCNP</sequence>
<gene>
    <name evidence="1" type="ORF">E2F49_03790</name>
</gene>
<dbReference type="RefSeq" id="WP_133392672.1">
    <property type="nucleotide sequence ID" value="NZ_SMTG01000002.1"/>
</dbReference>
<dbReference type="EMBL" id="SMTG01000002">
    <property type="protein sequence ID" value="TDK33173.1"/>
    <property type="molecule type" value="Genomic_DNA"/>
</dbReference>
<evidence type="ECO:0000313" key="1">
    <source>
        <dbReference type="EMBL" id="TDK33173.1"/>
    </source>
</evidence>
<dbReference type="Proteomes" id="UP000295543">
    <property type="component" value="Unassembled WGS sequence"/>
</dbReference>
<dbReference type="AlphaFoldDB" id="A0A4R5UD71"/>
<evidence type="ECO:0000313" key="2">
    <source>
        <dbReference type="Proteomes" id="UP000295543"/>
    </source>
</evidence>
<proteinExistence type="predicted"/>